<dbReference type="HAMAP" id="MF_00123">
    <property type="entry name" value="Arg_tRNA_synth"/>
    <property type="match status" value="1"/>
</dbReference>
<comment type="subunit">
    <text evidence="3 11">Monomer.</text>
</comment>
<dbReference type="InterPro" id="IPR009080">
    <property type="entry name" value="tRNAsynth_Ia_anticodon-bd"/>
</dbReference>
<dbReference type="EC" id="6.1.1.19" evidence="11"/>
<dbReference type="InterPro" id="IPR035684">
    <property type="entry name" value="ArgRS_core"/>
</dbReference>
<evidence type="ECO:0000256" key="2">
    <source>
        <dbReference type="ARBA" id="ARBA00005594"/>
    </source>
</evidence>
<evidence type="ECO:0000256" key="9">
    <source>
        <dbReference type="ARBA" id="ARBA00023146"/>
    </source>
</evidence>
<dbReference type="FunFam" id="1.10.730.10:FF:000006">
    <property type="entry name" value="Arginyl-tRNA synthetase 2, mitochondrial"/>
    <property type="match status" value="1"/>
</dbReference>
<dbReference type="STRING" id="392015.SAMN05421543_11325"/>
<evidence type="ECO:0000256" key="10">
    <source>
        <dbReference type="ARBA" id="ARBA00049339"/>
    </source>
</evidence>
<dbReference type="Gene3D" id="1.10.730.10">
    <property type="entry name" value="Isoleucyl-tRNA Synthetase, Domain 1"/>
    <property type="match status" value="1"/>
</dbReference>
<comment type="similarity">
    <text evidence="2 11 12">Belongs to the class-I aminoacyl-tRNA synthetase family.</text>
</comment>
<evidence type="ECO:0000256" key="1">
    <source>
        <dbReference type="ARBA" id="ARBA00004496"/>
    </source>
</evidence>
<evidence type="ECO:0000259" key="13">
    <source>
        <dbReference type="SMART" id="SM00836"/>
    </source>
</evidence>
<dbReference type="AlphaFoldDB" id="A0A1I7K1S3"/>
<evidence type="ECO:0000256" key="5">
    <source>
        <dbReference type="ARBA" id="ARBA00022598"/>
    </source>
</evidence>
<evidence type="ECO:0000256" key="3">
    <source>
        <dbReference type="ARBA" id="ARBA00011245"/>
    </source>
</evidence>
<evidence type="ECO:0000313" key="16">
    <source>
        <dbReference type="Proteomes" id="UP000183508"/>
    </source>
</evidence>
<gene>
    <name evidence="11" type="primary">argS</name>
    <name evidence="15" type="ORF">SAMN05421543_11325</name>
</gene>
<dbReference type="eggNOG" id="COG0018">
    <property type="taxonomic scope" value="Bacteria"/>
</dbReference>
<dbReference type="RefSeq" id="WP_074953338.1">
    <property type="nucleotide sequence ID" value="NZ_FPBV01000013.1"/>
</dbReference>
<dbReference type="InterPro" id="IPR008909">
    <property type="entry name" value="DALR_anticod-bd"/>
</dbReference>
<dbReference type="PRINTS" id="PR01038">
    <property type="entry name" value="TRNASYNTHARG"/>
</dbReference>
<dbReference type="PANTHER" id="PTHR11956">
    <property type="entry name" value="ARGINYL-TRNA SYNTHETASE"/>
    <property type="match status" value="1"/>
</dbReference>
<evidence type="ECO:0000256" key="6">
    <source>
        <dbReference type="ARBA" id="ARBA00022741"/>
    </source>
</evidence>
<keyword evidence="7 11" id="KW-0067">ATP-binding</keyword>
<dbReference type="SMART" id="SM00836">
    <property type="entry name" value="DALR_1"/>
    <property type="match status" value="1"/>
</dbReference>
<evidence type="ECO:0000313" key="15">
    <source>
        <dbReference type="EMBL" id="SFU91295.1"/>
    </source>
</evidence>
<dbReference type="EMBL" id="FPBV01000013">
    <property type="protein sequence ID" value="SFU91295.1"/>
    <property type="molecule type" value="Genomic_DNA"/>
</dbReference>
<dbReference type="NCBIfam" id="TIGR00456">
    <property type="entry name" value="argS"/>
    <property type="match status" value="1"/>
</dbReference>
<sequence length="569" mass="63933">MYEQKQSIASLVADRLGVAADDVWMAIEYPPDPRLGDLALPCFRFAKTLRKAPPAIAADAAEVLRQSGLFARVDVAGGYVNVTLRRGPVAAGVIDQAQRDVAALFSRRRHTGRRAAVDYSSPNIAKPFGVGHLRSTMIGQSICRLLAADGFEVVGINHLGDWGTQFGKNIVAYLKWGDEETVRRDPVKELFRLYVRFHEEAKDKPELEDEARAWFKRLEDGDEEATRLWKWFIAESLKAFEQTYRRLGVRFDHYLGESFYNDKMDAVVDELRQRGLLTESEGAEVVDLSAWNMPPCIIRKSDGATIYATRDLAAALYRHDVLGATDLIYVVGAEQKLHFAQVFKVLELMGRDWAAHCHHIAFGMMKYNGERLSTRRGKVVYLEEVLERAVQEARAIIEEKNPGLPDKDRVAETVGIGAVVFNDLKNNRLHDVDFRWEDVLNFDGETGPYVQYTHARACSVLRRAEAEGVPVTSPPVLADEALADSEWQLVHQLAQSNESLERAVDGFDPSVMARHVLDVCHAFNRFYHDAPILGAEDDLRAFRLALTDATRRVLAHGLYLLGLEAPEAM</sequence>
<evidence type="ECO:0000256" key="12">
    <source>
        <dbReference type="RuleBase" id="RU363038"/>
    </source>
</evidence>
<dbReference type="CDD" id="cd00671">
    <property type="entry name" value="ArgRS_core"/>
    <property type="match status" value="1"/>
</dbReference>
<dbReference type="InterPro" id="IPR036695">
    <property type="entry name" value="Arg-tRNA-synth_N_sf"/>
</dbReference>
<dbReference type="SUPFAM" id="SSF47323">
    <property type="entry name" value="Anticodon-binding domain of a subclass of class I aminoacyl-tRNA synthetases"/>
    <property type="match status" value="1"/>
</dbReference>
<dbReference type="Proteomes" id="UP000183508">
    <property type="component" value="Unassembled WGS sequence"/>
</dbReference>
<accession>A0A1I7K1S3</accession>
<dbReference type="SMART" id="SM01016">
    <property type="entry name" value="Arg_tRNA_synt_N"/>
    <property type="match status" value="1"/>
</dbReference>
<dbReference type="Pfam" id="PF03485">
    <property type="entry name" value="Arg_tRNA_synt_N"/>
    <property type="match status" value="1"/>
</dbReference>
<dbReference type="GO" id="GO:0004814">
    <property type="term" value="F:arginine-tRNA ligase activity"/>
    <property type="evidence" value="ECO:0007669"/>
    <property type="project" value="UniProtKB-UniRule"/>
</dbReference>
<dbReference type="PANTHER" id="PTHR11956:SF5">
    <property type="entry name" value="ARGININE--TRNA LIGASE, CYTOPLASMIC"/>
    <property type="match status" value="1"/>
</dbReference>
<dbReference type="GO" id="GO:0005524">
    <property type="term" value="F:ATP binding"/>
    <property type="evidence" value="ECO:0007669"/>
    <property type="project" value="UniProtKB-UniRule"/>
</dbReference>
<organism evidence="15 16">
    <name type="scientific">Alicyclobacillus macrosporangiidus</name>
    <dbReference type="NCBI Taxonomy" id="392015"/>
    <lineage>
        <taxon>Bacteria</taxon>
        <taxon>Bacillati</taxon>
        <taxon>Bacillota</taxon>
        <taxon>Bacilli</taxon>
        <taxon>Bacillales</taxon>
        <taxon>Alicyclobacillaceae</taxon>
        <taxon>Alicyclobacillus</taxon>
    </lineage>
</organism>
<keyword evidence="16" id="KW-1185">Reference proteome</keyword>
<dbReference type="GO" id="GO:0005737">
    <property type="term" value="C:cytoplasm"/>
    <property type="evidence" value="ECO:0007669"/>
    <property type="project" value="UniProtKB-SubCell"/>
</dbReference>
<dbReference type="OrthoDB" id="9805987at2"/>
<evidence type="ECO:0000259" key="14">
    <source>
        <dbReference type="SMART" id="SM01016"/>
    </source>
</evidence>
<evidence type="ECO:0000256" key="4">
    <source>
        <dbReference type="ARBA" id="ARBA00022490"/>
    </source>
</evidence>
<feature type="domain" description="Arginyl tRNA synthetase N-terminal" evidence="14">
    <location>
        <begin position="6"/>
        <end position="84"/>
    </location>
</feature>
<keyword evidence="5 11" id="KW-0436">Ligase</keyword>
<evidence type="ECO:0000256" key="7">
    <source>
        <dbReference type="ARBA" id="ARBA00022840"/>
    </source>
</evidence>
<comment type="catalytic activity">
    <reaction evidence="10 11">
        <text>tRNA(Arg) + L-arginine + ATP = L-arginyl-tRNA(Arg) + AMP + diphosphate</text>
        <dbReference type="Rhea" id="RHEA:20301"/>
        <dbReference type="Rhea" id="RHEA-COMP:9658"/>
        <dbReference type="Rhea" id="RHEA-COMP:9673"/>
        <dbReference type="ChEBI" id="CHEBI:30616"/>
        <dbReference type="ChEBI" id="CHEBI:32682"/>
        <dbReference type="ChEBI" id="CHEBI:33019"/>
        <dbReference type="ChEBI" id="CHEBI:78442"/>
        <dbReference type="ChEBI" id="CHEBI:78513"/>
        <dbReference type="ChEBI" id="CHEBI:456215"/>
        <dbReference type="EC" id="6.1.1.19"/>
    </reaction>
</comment>
<keyword evidence="8 11" id="KW-0648">Protein biosynthesis</keyword>
<evidence type="ECO:0000256" key="8">
    <source>
        <dbReference type="ARBA" id="ARBA00022917"/>
    </source>
</evidence>
<keyword evidence="6 11" id="KW-0547">Nucleotide-binding</keyword>
<feature type="domain" description="DALR anticodon binding" evidence="13">
    <location>
        <begin position="450"/>
        <end position="569"/>
    </location>
</feature>
<evidence type="ECO:0000256" key="11">
    <source>
        <dbReference type="HAMAP-Rule" id="MF_00123"/>
    </source>
</evidence>
<dbReference type="SUPFAM" id="SSF55190">
    <property type="entry name" value="Arginyl-tRNA synthetase (ArgRS), N-terminal 'additional' domain"/>
    <property type="match status" value="1"/>
</dbReference>
<dbReference type="FunFam" id="3.40.50.620:FF:000116">
    <property type="entry name" value="Arginine--tRNA ligase"/>
    <property type="match status" value="1"/>
</dbReference>
<dbReference type="InterPro" id="IPR014729">
    <property type="entry name" value="Rossmann-like_a/b/a_fold"/>
</dbReference>
<keyword evidence="4 11" id="KW-0963">Cytoplasm</keyword>
<dbReference type="CDD" id="cd07956">
    <property type="entry name" value="Anticodon_Ia_Arg"/>
    <property type="match status" value="1"/>
</dbReference>
<dbReference type="Gene3D" id="3.40.50.620">
    <property type="entry name" value="HUPs"/>
    <property type="match status" value="1"/>
</dbReference>
<comment type="subcellular location">
    <subcellularLocation>
        <location evidence="1 11">Cytoplasm</location>
    </subcellularLocation>
</comment>
<reference evidence="16" key="1">
    <citation type="submission" date="2016-10" db="EMBL/GenBank/DDBJ databases">
        <authorList>
            <person name="Varghese N."/>
        </authorList>
    </citation>
    <scope>NUCLEOTIDE SEQUENCE [LARGE SCALE GENOMIC DNA]</scope>
    <source>
        <strain evidence="16">DSM 17980</strain>
    </source>
</reference>
<dbReference type="GO" id="GO:0006420">
    <property type="term" value="P:arginyl-tRNA aminoacylation"/>
    <property type="evidence" value="ECO:0007669"/>
    <property type="project" value="UniProtKB-UniRule"/>
</dbReference>
<keyword evidence="9 11" id="KW-0030">Aminoacyl-tRNA synthetase</keyword>
<dbReference type="Gene3D" id="3.30.1360.70">
    <property type="entry name" value="Arginyl tRNA synthetase N-terminal domain"/>
    <property type="match status" value="1"/>
</dbReference>
<name>A0A1I7K1S3_9BACL</name>
<feature type="short sequence motif" description="'HIGH' region" evidence="11">
    <location>
        <begin position="122"/>
        <end position="132"/>
    </location>
</feature>
<dbReference type="Pfam" id="PF00750">
    <property type="entry name" value="tRNA-synt_1d"/>
    <property type="match status" value="1"/>
</dbReference>
<dbReference type="InterPro" id="IPR001278">
    <property type="entry name" value="Arg-tRNA-ligase"/>
</dbReference>
<dbReference type="Pfam" id="PF05746">
    <property type="entry name" value="DALR_1"/>
    <property type="match status" value="1"/>
</dbReference>
<dbReference type="InterPro" id="IPR005148">
    <property type="entry name" value="Arg-tRNA-synth_N"/>
</dbReference>
<protein>
    <recommendedName>
        <fullName evidence="11">Arginine--tRNA ligase</fullName>
        <ecNumber evidence="11">6.1.1.19</ecNumber>
    </recommendedName>
    <alternativeName>
        <fullName evidence="11">Arginyl-tRNA synthetase</fullName>
        <shortName evidence="11">ArgRS</shortName>
    </alternativeName>
</protein>
<proteinExistence type="inferred from homology"/>
<dbReference type="SUPFAM" id="SSF52374">
    <property type="entry name" value="Nucleotidylyl transferase"/>
    <property type="match status" value="1"/>
</dbReference>